<dbReference type="Proteomes" id="UP001158576">
    <property type="component" value="Chromosome 2"/>
</dbReference>
<reference evidence="2 3" key="1">
    <citation type="submission" date="2021-04" db="EMBL/GenBank/DDBJ databases">
        <authorList>
            <person name="Bliznina A."/>
        </authorList>
    </citation>
    <scope>NUCLEOTIDE SEQUENCE [LARGE SCALE GENOMIC DNA]</scope>
</reference>
<keyword evidence="3" id="KW-1185">Reference proteome</keyword>
<accession>A0ABN7TD13</accession>
<protein>
    <submittedName>
        <fullName evidence="2">Oidioi.mRNA.OKI2018_I69.chr2.g6680.t1.cds</fullName>
    </submittedName>
</protein>
<organism evidence="2 3">
    <name type="scientific">Oikopleura dioica</name>
    <name type="common">Tunicate</name>
    <dbReference type="NCBI Taxonomy" id="34765"/>
    <lineage>
        <taxon>Eukaryota</taxon>
        <taxon>Metazoa</taxon>
        <taxon>Chordata</taxon>
        <taxon>Tunicata</taxon>
        <taxon>Appendicularia</taxon>
        <taxon>Copelata</taxon>
        <taxon>Oikopleuridae</taxon>
        <taxon>Oikopleura</taxon>
    </lineage>
</organism>
<evidence type="ECO:0000313" key="2">
    <source>
        <dbReference type="EMBL" id="CAG5112464.1"/>
    </source>
</evidence>
<dbReference type="EMBL" id="OU015567">
    <property type="protein sequence ID" value="CAG5112464.1"/>
    <property type="molecule type" value="Genomic_DNA"/>
</dbReference>
<evidence type="ECO:0000256" key="1">
    <source>
        <dbReference type="SAM" id="Coils"/>
    </source>
</evidence>
<keyword evidence="1" id="KW-0175">Coiled coil</keyword>
<feature type="coiled-coil region" evidence="1">
    <location>
        <begin position="137"/>
        <end position="192"/>
    </location>
</feature>
<evidence type="ECO:0000313" key="3">
    <source>
        <dbReference type="Proteomes" id="UP001158576"/>
    </source>
</evidence>
<proteinExistence type="predicted"/>
<sequence length="232" mass="26898">MTGERVVFISAFEGREDILFVKNDKKNIHTTTIFRQPTCACNRHTEKIIERKYPGSDQSNCYYTCEICFHGQIDATAVKKENTTMFKCPAGVCDGSQNFKSFIEGICCESAQRKVEYDRRVDIGTFQRDFEKAVDTENNIIQDIKDAKEAKKRTKEEADRAIEADKAAEERIRSLEESLPKIQQEVDAKRKKLDGVIASTFRVINTCKTEQLKIEMKKKELFRFEKNRNYPH</sequence>
<name>A0ABN7TD13_OIKDI</name>
<gene>
    <name evidence="2" type="ORF">OKIOD_LOCUS15445</name>
</gene>